<sequence>MSSPIFEIKEHALECQHIREYARATANSQEDVLRLAIKQYIPLDNREPQAGDVTIIGTTANGFPKELYEPLWEDLHARSKINGFRIRSIWIADVSNQGASGVLNEQLLGNDPSWTDHARDLLHMINHFRSEMPLPIVGVGHSFGANILCNLAFMHPRLLSTLVLLDPVIQQHASTPTGPSPVQQSTFRRDIWPSRAEAVAAFRKQKFYQTWDERVFDRWCKYGIRDTPTNAYPNENGNVTLATTKHQECFTFMRPSWDAVSPDGSKILRRDLVPDLSLGHKVIYPLYRPEPFTAVSRIGELRPSVLYIFGGDSAMSLPGARKEKMEITGAGPGGSGGAKEGRVKEVVLEKIGHLVAMEATELCAEAASQWLGQEVKRAESARKEYLEWTKQSLSEKQTMSEEWKKMVGGPPTRPGKSKI</sequence>
<dbReference type="SUPFAM" id="SSF53474">
    <property type="entry name" value="alpha/beta-Hydrolases"/>
    <property type="match status" value="1"/>
</dbReference>
<evidence type="ECO:0000259" key="2">
    <source>
        <dbReference type="Pfam" id="PF12697"/>
    </source>
</evidence>
<gene>
    <name evidence="3" type="ORF">BP5553_01992</name>
</gene>
<evidence type="ECO:0000313" key="4">
    <source>
        <dbReference type="Proteomes" id="UP000254866"/>
    </source>
</evidence>
<feature type="region of interest" description="Disordered" evidence="1">
    <location>
        <begin position="391"/>
        <end position="419"/>
    </location>
</feature>
<dbReference type="Gene3D" id="3.40.50.1820">
    <property type="entry name" value="alpha/beta hydrolase"/>
    <property type="match status" value="1"/>
</dbReference>
<dbReference type="InterPro" id="IPR000073">
    <property type="entry name" value="AB_hydrolase_1"/>
</dbReference>
<dbReference type="Proteomes" id="UP000254866">
    <property type="component" value="Unassembled WGS sequence"/>
</dbReference>
<protein>
    <recommendedName>
        <fullName evidence="2">AB hydrolase-1 domain-containing protein</fullName>
    </recommendedName>
</protein>
<feature type="domain" description="AB hydrolase-1" evidence="2">
    <location>
        <begin position="89"/>
        <end position="364"/>
    </location>
</feature>
<dbReference type="InterPro" id="IPR029058">
    <property type="entry name" value="AB_hydrolase_fold"/>
</dbReference>
<dbReference type="Pfam" id="PF12697">
    <property type="entry name" value="Abhydrolase_6"/>
    <property type="match status" value="1"/>
</dbReference>
<evidence type="ECO:0000313" key="3">
    <source>
        <dbReference type="EMBL" id="RDL42013.1"/>
    </source>
</evidence>
<dbReference type="OrthoDB" id="94039at2759"/>
<dbReference type="STRING" id="2656787.A0A370U2S4"/>
<name>A0A370U2S4_9HELO</name>
<dbReference type="AlphaFoldDB" id="A0A370U2S4"/>
<dbReference type="ESTHER" id="9helo-a0a370u2s4">
    <property type="family name" value="MpaH"/>
</dbReference>
<keyword evidence="4" id="KW-1185">Reference proteome</keyword>
<organism evidence="3 4">
    <name type="scientific">Venustampulla echinocandica</name>
    <dbReference type="NCBI Taxonomy" id="2656787"/>
    <lineage>
        <taxon>Eukaryota</taxon>
        <taxon>Fungi</taxon>
        <taxon>Dikarya</taxon>
        <taxon>Ascomycota</taxon>
        <taxon>Pezizomycotina</taxon>
        <taxon>Leotiomycetes</taxon>
        <taxon>Helotiales</taxon>
        <taxon>Pleuroascaceae</taxon>
        <taxon>Venustampulla</taxon>
    </lineage>
</organism>
<comment type="caution">
    <text evidence="3">The sequence shown here is derived from an EMBL/GenBank/DDBJ whole genome shotgun (WGS) entry which is preliminary data.</text>
</comment>
<dbReference type="EMBL" id="NPIC01000001">
    <property type="protein sequence ID" value="RDL42013.1"/>
    <property type="molecule type" value="Genomic_DNA"/>
</dbReference>
<reference evidence="3 4" key="1">
    <citation type="journal article" date="2018" name="IMA Fungus">
        <title>IMA Genome-F 9: Draft genome sequence of Annulohypoxylon stygium, Aspergillus mulundensis, Berkeleyomyces basicola (syn. Thielaviopsis basicola), Ceratocystis smalleyi, two Cercospora beticola strains, Coleophoma cylindrospora, Fusarium fracticaudum, Phialophora cf. hyalina, and Morchella septimelata.</title>
        <authorList>
            <person name="Wingfield B.D."/>
            <person name="Bills G.F."/>
            <person name="Dong Y."/>
            <person name="Huang W."/>
            <person name="Nel W.J."/>
            <person name="Swalarsk-Parry B.S."/>
            <person name="Vaghefi N."/>
            <person name="Wilken P.M."/>
            <person name="An Z."/>
            <person name="de Beer Z.W."/>
            <person name="De Vos L."/>
            <person name="Chen L."/>
            <person name="Duong T.A."/>
            <person name="Gao Y."/>
            <person name="Hammerbacher A."/>
            <person name="Kikkert J.R."/>
            <person name="Li Y."/>
            <person name="Li H."/>
            <person name="Li K."/>
            <person name="Li Q."/>
            <person name="Liu X."/>
            <person name="Ma X."/>
            <person name="Naidoo K."/>
            <person name="Pethybridge S.J."/>
            <person name="Sun J."/>
            <person name="Steenkamp E.T."/>
            <person name="van der Nest M.A."/>
            <person name="van Wyk S."/>
            <person name="Wingfield M.J."/>
            <person name="Xiong C."/>
            <person name="Yue Q."/>
            <person name="Zhang X."/>
        </authorList>
    </citation>
    <scope>NUCLEOTIDE SEQUENCE [LARGE SCALE GENOMIC DNA]</scope>
    <source>
        <strain evidence="3 4">BP 5553</strain>
    </source>
</reference>
<proteinExistence type="predicted"/>
<accession>A0A370U2S4</accession>
<evidence type="ECO:0000256" key="1">
    <source>
        <dbReference type="SAM" id="MobiDB-lite"/>
    </source>
</evidence>
<dbReference type="GeneID" id="43594841"/>
<dbReference type="RefSeq" id="XP_031874669.1">
    <property type="nucleotide sequence ID" value="XM_032010615.1"/>
</dbReference>